<evidence type="ECO:0000313" key="2">
    <source>
        <dbReference type="EMBL" id="KZO90456.1"/>
    </source>
</evidence>
<reference evidence="2 3" key="1">
    <citation type="journal article" date="2016" name="Mol. Biol. Evol.">
        <title>Comparative Genomics of Early-Diverging Mushroom-Forming Fungi Provides Insights into the Origins of Lignocellulose Decay Capabilities.</title>
        <authorList>
            <person name="Nagy L.G."/>
            <person name="Riley R."/>
            <person name="Tritt A."/>
            <person name="Adam C."/>
            <person name="Daum C."/>
            <person name="Floudas D."/>
            <person name="Sun H."/>
            <person name="Yadav J.S."/>
            <person name="Pangilinan J."/>
            <person name="Larsson K.H."/>
            <person name="Matsuura K."/>
            <person name="Barry K."/>
            <person name="Labutti K."/>
            <person name="Kuo R."/>
            <person name="Ohm R.A."/>
            <person name="Bhattacharya S.S."/>
            <person name="Shirouzu T."/>
            <person name="Yoshinaga Y."/>
            <person name="Martin F.M."/>
            <person name="Grigoriev I.V."/>
            <person name="Hibbett D.S."/>
        </authorList>
    </citation>
    <scope>NUCLEOTIDE SEQUENCE [LARGE SCALE GENOMIC DNA]</scope>
    <source>
        <strain evidence="2 3">TUFC12733</strain>
    </source>
</reference>
<dbReference type="SUPFAM" id="SSF81383">
    <property type="entry name" value="F-box domain"/>
    <property type="match status" value="1"/>
</dbReference>
<keyword evidence="3" id="KW-1185">Reference proteome</keyword>
<dbReference type="Proteomes" id="UP000076738">
    <property type="component" value="Unassembled WGS sequence"/>
</dbReference>
<dbReference type="Pfam" id="PF12937">
    <property type="entry name" value="F-box-like"/>
    <property type="match status" value="1"/>
</dbReference>
<dbReference type="Gene3D" id="1.20.1280.50">
    <property type="match status" value="1"/>
</dbReference>
<dbReference type="OrthoDB" id="3365698at2759"/>
<sequence length="484" mass="55686">MSATNLTLNDHVVQQRRTSIHRLNADILLHVFKICRDVEPVDIWNVSRVCSRWRSLSLEHSFLWARVTVNRRSIDLLGYYGFGNWLDEWILRTGTTRALDIVIDTEHIDKYNWWDWPSDDDLGDMVLAFARQAHRWRSFSYTLDLPWDTDFGPARRSENHYTRQKFVESVRSLPLLRSMRLMQTGAGPSCAYSPQTVYSLLHHATDLHLSSLSLINIFVNEDIPSGKVDRFSYHVTPDWSFARDTLLSALQAYSSMRCLHLSGSFYHDEDYDDDDDESSAIVLGSLEELHVEPSKETADALSSVDMPCLAKLTVAGRGHTMIHDSDAIQFLRDFSFHPHSPLLMTLVLHLSALRVPWSDIACFSALKTLRIAVPILHFSWLTIPETLSTLWTKKRRDDGKLTWCLPQLQALILDVNVDGGFNHAIMTQWTQLDTELKRHFQDRWAAAHREDENIAVLGIDIISSNRKIEVRETGHRNDHTTAIE</sequence>
<dbReference type="InterPro" id="IPR001810">
    <property type="entry name" value="F-box_dom"/>
</dbReference>
<dbReference type="STRING" id="1330018.A0A167GDY8"/>
<gene>
    <name evidence="2" type="ORF">CALVIDRAFT_542644</name>
</gene>
<dbReference type="InterPro" id="IPR036047">
    <property type="entry name" value="F-box-like_dom_sf"/>
</dbReference>
<proteinExistence type="predicted"/>
<feature type="domain" description="F-box" evidence="1">
    <location>
        <begin position="26"/>
        <end position="68"/>
    </location>
</feature>
<organism evidence="2 3">
    <name type="scientific">Calocera viscosa (strain TUFC12733)</name>
    <dbReference type="NCBI Taxonomy" id="1330018"/>
    <lineage>
        <taxon>Eukaryota</taxon>
        <taxon>Fungi</taxon>
        <taxon>Dikarya</taxon>
        <taxon>Basidiomycota</taxon>
        <taxon>Agaricomycotina</taxon>
        <taxon>Dacrymycetes</taxon>
        <taxon>Dacrymycetales</taxon>
        <taxon>Dacrymycetaceae</taxon>
        <taxon>Calocera</taxon>
    </lineage>
</organism>
<dbReference type="AlphaFoldDB" id="A0A167GDY8"/>
<evidence type="ECO:0000259" key="1">
    <source>
        <dbReference type="Pfam" id="PF12937"/>
    </source>
</evidence>
<protein>
    <recommendedName>
        <fullName evidence="1">F-box domain-containing protein</fullName>
    </recommendedName>
</protein>
<name>A0A167GDY8_CALVF</name>
<accession>A0A167GDY8</accession>
<dbReference type="EMBL" id="KV417341">
    <property type="protein sequence ID" value="KZO90456.1"/>
    <property type="molecule type" value="Genomic_DNA"/>
</dbReference>
<evidence type="ECO:0000313" key="3">
    <source>
        <dbReference type="Proteomes" id="UP000076738"/>
    </source>
</evidence>